<protein>
    <submittedName>
        <fullName evidence="2">Uncharacterized protein</fullName>
    </submittedName>
</protein>
<dbReference type="Proteomes" id="UP000268844">
    <property type="component" value="Unassembled WGS sequence"/>
</dbReference>
<keyword evidence="3" id="KW-1185">Reference proteome</keyword>
<dbReference type="RefSeq" id="WP_126150921.1">
    <property type="nucleotide sequence ID" value="NZ_JBHTMH010000001.1"/>
</dbReference>
<keyword evidence="1" id="KW-0732">Signal</keyword>
<gene>
    <name evidence="2" type="ORF">DEVEQU_02520</name>
</gene>
<dbReference type="AlphaFoldDB" id="A0A447ID50"/>
<feature type="chain" id="PRO_5019437953" evidence="1">
    <location>
        <begin position="23"/>
        <end position="109"/>
    </location>
</feature>
<organism evidence="2 3">
    <name type="scientific">Devosia equisanguinis</name>
    <dbReference type="NCBI Taxonomy" id="2490941"/>
    <lineage>
        <taxon>Bacteria</taxon>
        <taxon>Pseudomonadati</taxon>
        <taxon>Pseudomonadota</taxon>
        <taxon>Alphaproteobacteria</taxon>
        <taxon>Hyphomicrobiales</taxon>
        <taxon>Devosiaceae</taxon>
        <taxon>Devosia</taxon>
    </lineage>
</organism>
<evidence type="ECO:0000256" key="1">
    <source>
        <dbReference type="SAM" id="SignalP"/>
    </source>
</evidence>
<name>A0A447ID50_9HYPH</name>
<reference evidence="2 3" key="1">
    <citation type="submission" date="2018-12" db="EMBL/GenBank/DDBJ databases">
        <authorList>
            <person name="Criscuolo A."/>
        </authorList>
    </citation>
    <scope>NUCLEOTIDE SEQUENCE [LARGE SCALE GENOMIC DNA]</scope>
    <source>
        <strain evidence="2">ACIP1116281</strain>
    </source>
</reference>
<dbReference type="EMBL" id="UZWD01000031">
    <property type="protein sequence ID" value="VDS05378.1"/>
    <property type="molecule type" value="Genomic_DNA"/>
</dbReference>
<sequence length="109" mass="11816">MTKFVFLAASLGLALLASPALAKDAKCYTSDDGEYACRFEMLDKDGSFKITARGKPSFELTIDTPGKAFVSAQFEPGGRYVSLPGTYIRSKADRACWVSDATEAELCAW</sequence>
<evidence type="ECO:0000313" key="2">
    <source>
        <dbReference type="EMBL" id="VDS05378.1"/>
    </source>
</evidence>
<dbReference type="OrthoDB" id="8613937at2"/>
<feature type="signal peptide" evidence="1">
    <location>
        <begin position="1"/>
        <end position="22"/>
    </location>
</feature>
<accession>A0A447ID50</accession>
<evidence type="ECO:0000313" key="3">
    <source>
        <dbReference type="Proteomes" id="UP000268844"/>
    </source>
</evidence>
<proteinExistence type="predicted"/>